<evidence type="ECO:0000313" key="13">
    <source>
        <dbReference type="Proteomes" id="UP001597018"/>
    </source>
</evidence>
<dbReference type="InterPro" id="IPR001789">
    <property type="entry name" value="Sig_transdc_resp-reg_receiver"/>
</dbReference>
<keyword evidence="4 9" id="KW-0902">Two-component regulatory system</keyword>
<keyword evidence="13" id="KW-1185">Reference proteome</keyword>
<dbReference type="PROSITE" id="PS50110">
    <property type="entry name" value="RESPONSE_REGULATORY"/>
    <property type="match status" value="1"/>
</dbReference>
<feature type="modified residue" description="4-aspartylphosphate" evidence="10">
    <location>
        <position position="54"/>
    </location>
</feature>
<dbReference type="PIRSF" id="PIRSF006171">
    <property type="entry name" value="RR_citrat_malat"/>
    <property type="match status" value="1"/>
</dbReference>
<keyword evidence="3 10" id="KW-0597">Phosphoprotein</keyword>
<dbReference type="SMART" id="SM00448">
    <property type="entry name" value="REC"/>
    <property type="match status" value="1"/>
</dbReference>
<dbReference type="InterPro" id="IPR051271">
    <property type="entry name" value="2C-system_Tx_regulators"/>
</dbReference>
<dbReference type="RefSeq" id="WP_263248805.1">
    <property type="nucleotide sequence ID" value="NZ_BAABLT010000004.1"/>
</dbReference>
<evidence type="ECO:0000256" key="9">
    <source>
        <dbReference type="PIRNR" id="PIRNR006171"/>
    </source>
</evidence>
<protein>
    <recommendedName>
        <fullName evidence="9">Transcriptional regulatory protein</fullName>
    </recommendedName>
</protein>
<dbReference type="Pfam" id="PF00072">
    <property type="entry name" value="Response_reg"/>
    <property type="match status" value="1"/>
</dbReference>
<dbReference type="Pfam" id="PF09339">
    <property type="entry name" value="HTH_IclR"/>
    <property type="match status" value="1"/>
</dbReference>
<dbReference type="SUPFAM" id="SSF52172">
    <property type="entry name" value="CheY-like"/>
    <property type="match status" value="1"/>
</dbReference>
<keyword evidence="5 9" id="KW-0805">Transcription regulation</keyword>
<evidence type="ECO:0000259" key="11">
    <source>
        <dbReference type="PROSITE" id="PS50110"/>
    </source>
</evidence>
<dbReference type="PANTHER" id="PTHR45526">
    <property type="entry name" value="TRANSCRIPTIONAL REGULATORY PROTEIN DPIA"/>
    <property type="match status" value="1"/>
</dbReference>
<dbReference type="InterPro" id="IPR036388">
    <property type="entry name" value="WH-like_DNA-bd_sf"/>
</dbReference>
<dbReference type="EMBL" id="JBHTIW010000011">
    <property type="protein sequence ID" value="MFD0921166.1"/>
    <property type="molecule type" value="Genomic_DNA"/>
</dbReference>
<dbReference type="InterPro" id="IPR036390">
    <property type="entry name" value="WH_DNA-bd_sf"/>
</dbReference>
<comment type="subcellular location">
    <subcellularLocation>
        <location evidence="1 9">Cytoplasm</location>
    </subcellularLocation>
</comment>
<evidence type="ECO:0000256" key="6">
    <source>
        <dbReference type="ARBA" id="ARBA00023125"/>
    </source>
</evidence>
<evidence type="ECO:0000256" key="1">
    <source>
        <dbReference type="ARBA" id="ARBA00004496"/>
    </source>
</evidence>
<feature type="domain" description="Response regulatory" evidence="11">
    <location>
        <begin position="3"/>
        <end position="119"/>
    </location>
</feature>
<dbReference type="Gene3D" id="3.40.50.2300">
    <property type="match status" value="1"/>
</dbReference>
<keyword evidence="8 9" id="KW-0804">Transcription</keyword>
<keyword evidence="7 9" id="KW-0010">Activator</keyword>
<sequence length="229" mass="24512">MISVLVVEDDPVAGEAHATYVERVAGFTVAGRARTGQAALRFVEHTPVDLVLLDLRLPDMDGLQVARALRTSGSHTDVIAVTSARDLKVVRAAVSSGVVQYLLKPFTFAAMREKLEHYARFRASLGHDREATGQAEIDRAFSTLRGVDRGSLPKGMGEETLAAVVAALRAHPEGASAGAVGDRAGVSRVTARRYLEHLVDQGMAHRAPQYGGVGRPEMTYRWAGDPDAG</sequence>
<evidence type="ECO:0000256" key="5">
    <source>
        <dbReference type="ARBA" id="ARBA00023015"/>
    </source>
</evidence>
<gene>
    <name evidence="12" type="ORF">ACFQ16_15575</name>
</gene>
<dbReference type="SUPFAM" id="SSF46785">
    <property type="entry name" value="Winged helix' DNA-binding domain"/>
    <property type="match status" value="1"/>
</dbReference>
<dbReference type="PANTHER" id="PTHR45526:SF1">
    <property type="entry name" value="TRANSCRIPTIONAL REGULATORY PROTEIN DCUR-RELATED"/>
    <property type="match status" value="1"/>
</dbReference>
<dbReference type="InterPro" id="IPR011006">
    <property type="entry name" value="CheY-like_superfamily"/>
</dbReference>
<evidence type="ECO:0000313" key="12">
    <source>
        <dbReference type="EMBL" id="MFD0921166.1"/>
    </source>
</evidence>
<dbReference type="InterPro" id="IPR024187">
    <property type="entry name" value="Sig_transdc_resp-reg_cit/mal"/>
</dbReference>
<keyword evidence="2 9" id="KW-0963">Cytoplasm</keyword>
<evidence type="ECO:0000256" key="4">
    <source>
        <dbReference type="ARBA" id="ARBA00023012"/>
    </source>
</evidence>
<name>A0ABW3FRH7_9PSEU</name>
<organism evidence="12 13">
    <name type="scientific">Saccharopolyspora rosea</name>
    <dbReference type="NCBI Taxonomy" id="524884"/>
    <lineage>
        <taxon>Bacteria</taxon>
        <taxon>Bacillati</taxon>
        <taxon>Actinomycetota</taxon>
        <taxon>Actinomycetes</taxon>
        <taxon>Pseudonocardiales</taxon>
        <taxon>Pseudonocardiaceae</taxon>
        <taxon>Saccharopolyspora</taxon>
    </lineage>
</organism>
<proteinExistence type="predicted"/>
<dbReference type="Proteomes" id="UP001597018">
    <property type="component" value="Unassembled WGS sequence"/>
</dbReference>
<dbReference type="InterPro" id="IPR005471">
    <property type="entry name" value="Tscrpt_reg_IclR_N"/>
</dbReference>
<dbReference type="Gene3D" id="1.10.10.10">
    <property type="entry name" value="Winged helix-like DNA-binding domain superfamily/Winged helix DNA-binding domain"/>
    <property type="match status" value="1"/>
</dbReference>
<evidence type="ECO:0000256" key="3">
    <source>
        <dbReference type="ARBA" id="ARBA00022553"/>
    </source>
</evidence>
<evidence type="ECO:0000256" key="8">
    <source>
        <dbReference type="ARBA" id="ARBA00023163"/>
    </source>
</evidence>
<evidence type="ECO:0000256" key="2">
    <source>
        <dbReference type="ARBA" id="ARBA00022490"/>
    </source>
</evidence>
<reference evidence="13" key="1">
    <citation type="journal article" date="2019" name="Int. J. Syst. Evol. Microbiol.">
        <title>The Global Catalogue of Microorganisms (GCM) 10K type strain sequencing project: providing services to taxonomists for standard genome sequencing and annotation.</title>
        <authorList>
            <consortium name="The Broad Institute Genomics Platform"/>
            <consortium name="The Broad Institute Genome Sequencing Center for Infectious Disease"/>
            <person name="Wu L."/>
            <person name="Ma J."/>
        </authorList>
    </citation>
    <scope>NUCLEOTIDE SEQUENCE [LARGE SCALE GENOMIC DNA]</scope>
    <source>
        <strain evidence="13">CCUG 56401</strain>
    </source>
</reference>
<comment type="caution">
    <text evidence="12">The sequence shown here is derived from an EMBL/GenBank/DDBJ whole genome shotgun (WGS) entry which is preliminary data.</text>
</comment>
<accession>A0ABW3FRH7</accession>
<keyword evidence="6 9" id="KW-0238">DNA-binding</keyword>
<evidence type="ECO:0000256" key="10">
    <source>
        <dbReference type="PROSITE-ProRule" id="PRU00169"/>
    </source>
</evidence>
<evidence type="ECO:0000256" key="7">
    <source>
        <dbReference type="ARBA" id="ARBA00023159"/>
    </source>
</evidence>